<evidence type="ECO:0000259" key="2">
    <source>
        <dbReference type="Pfam" id="PF08486"/>
    </source>
</evidence>
<dbReference type="InterPro" id="IPR014225">
    <property type="entry name" value="Spore_II_D_firmicutes"/>
</dbReference>
<evidence type="ECO:0000256" key="1">
    <source>
        <dbReference type="SAM" id="Phobius"/>
    </source>
</evidence>
<gene>
    <name evidence="3" type="primary">spoIID</name>
    <name evidence="3" type="ORF">BACI348_50690</name>
</gene>
<evidence type="ECO:0000313" key="3">
    <source>
        <dbReference type="EMBL" id="VXC26462.1"/>
    </source>
</evidence>
<feature type="transmembrane region" description="Helical" evidence="1">
    <location>
        <begin position="9"/>
        <end position="29"/>
    </location>
</feature>
<dbReference type="PANTHER" id="PTHR30032:SF4">
    <property type="entry name" value="AMIDASE ENHANCER"/>
    <property type="match status" value="1"/>
</dbReference>
<organism evidence="3 4">
    <name type="scientific">Bacillus altitudinis</name>
    <dbReference type="NCBI Taxonomy" id="293387"/>
    <lineage>
        <taxon>Bacteria</taxon>
        <taxon>Bacillati</taxon>
        <taxon>Bacillota</taxon>
        <taxon>Bacilli</taxon>
        <taxon>Bacillales</taxon>
        <taxon>Bacillaceae</taxon>
        <taxon>Bacillus</taxon>
    </lineage>
</organism>
<dbReference type="InterPro" id="IPR013693">
    <property type="entry name" value="SpoIID/LytB_N"/>
</dbReference>
<dbReference type="AlphaFoldDB" id="A0A653X5X9"/>
<keyword evidence="1" id="KW-1133">Transmembrane helix</keyword>
<sequence length="345" mass="38430">MGAANMKPMIWTIAGICIIILMIPTLLVLPTFQGKPAASQHVAAEPSVKKEVKGSVKLKQSPVSIPVYRSAHQQVENIPLEEYVIGVVASEMPADFEIEALKAQALAARTYIVRQMIIDKTVKSPQGSLVDDTQMFQVYKNKQELKKIWGKAYNWKLKKVTEAVASTQGKVLTYDEKPIDASFFSTSNGKTENAEAYWKNEIPYLKSVSSKWDEKSPKFQNKKTITVSEFQQKLGVTLGHQQVGEIVERTPGNQVAKAVINGKTLSGRDIRESLGLHSADFTWERKGQQIVITTKGYGHGVGMSQYGAHYMAQSGKKVEAIVKHYYQGIKIESADRFLNTYMAKK</sequence>
<name>A0A653X5X9_BACAB</name>
<keyword evidence="1" id="KW-0472">Membrane</keyword>
<proteinExistence type="predicted"/>
<feature type="domain" description="Sporulation stage II protein D amidase enhancer LytB N-terminal" evidence="2">
    <location>
        <begin position="69"/>
        <end position="174"/>
    </location>
</feature>
<dbReference type="PANTHER" id="PTHR30032">
    <property type="entry name" value="N-ACETYLMURAMOYL-L-ALANINE AMIDASE-RELATED"/>
    <property type="match status" value="1"/>
</dbReference>
<dbReference type="Pfam" id="PF08486">
    <property type="entry name" value="SpoIID"/>
    <property type="match status" value="1"/>
</dbReference>
<dbReference type="NCBIfam" id="TIGR02870">
    <property type="entry name" value="spore_II_D"/>
    <property type="match status" value="1"/>
</dbReference>
<reference evidence="3 4" key="1">
    <citation type="submission" date="2019-10" db="EMBL/GenBank/DDBJ databases">
        <authorList>
            <person name="Karimi E."/>
        </authorList>
    </citation>
    <scope>NUCLEOTIDE SEQUENCE [LARGE SCALE GENOMIC DNA]</scope>
    <source>
        <strain evidence="3">Bacillus sp. 348</strain>
    </source>
</reference>
<dbReference type="GO" id="GO:0030435">
    <property type="term" value="P:sporulation resulting in formation of a cellular spore"/>
    <property type="evidence" value="ECO:0007669"/>
    <property type="project" value="InterPro"/>
</dbReference>
<accession>A0A653X5X9</accession>
<dbReference type="EMBL" id="CABWLH010000010">
    <property type="protein sequence ID" value="VXC26462.1"/>
    <property type="molecule type" value="Genomic_DNA"/>
</dbReference>
<dbReference type="GO" id="GO:0030288">
    <property type="term" value="C:outer membrane-bounded periplasmic space"/>
    <property type="evidence" value="ECO:0007669"/>
    <property type="project" value="TreeGrafter"/>
</dbReference>
<evidence type="ECO:0000313" key="4">
    <source>
        <dbReference type="Proteomes" id="UP000433089"/>
    </source>
</evidence>
<dbReference type="NCBIfam" id="TIGR02669">
    <property type="entry name" value="SpoIID_LytB"/>
    <property type="match status" value="1"/>
</dbReference>
<keyword evidence="1" id="KW-0812">Transmembrane</keyword>
<dbReference type="InterPro" id="IPR051922">
    <property type="entry name" value="Bact_Sporulation_Assoc"/>
</dbReference>
<protein>
    <submittedName>
        <fullName evidence="3">Lytic transglycosylase autolysin required for complete dissolution of the asymmetric septum (Stage II sporulation)</fullName>
    </submittedName>
</protein>
<dbReference type="InterPro" id="IPR013486">
    <property type="entry name" value="SpoIID/LytB"/>
</dbReference>
<dbReference type="Proteomes" id="UP000433089">
    <property type="component" value="Unassembled WGS sequence"/>
</dbReference>